<dbReference type="GO" id="GO:0015771">
    <property type="term" value="P:trehalose transport"/>
    <property type="evidence" value="ECO:0007669"/>
    <property type="project" value="TreeGrafter"/>
</dbReference>
<dbReference type="PANTHER" id="PTHR30175">
    <property type="entry name" value="PHOSPHOTRANSFERASE SYSTEM TRANSPORT PROTEIN"/>
    <property type="match status" value="1"/>
</dbReference>
<dbReference type="Proteomes" id="UP000435060">
    <property type="component" value="Unassembled WGS sequence"/>
</dbReference>
<keyword evidence="7 12" id="KW-0812">Transmembrane</keyword>
<dbReference type="Proteomes" id="UP000435423">
    <property type="component" value="Unassembled WGS sequence"/>
</dbReference>
<keyword evidence="18" id="KW-1185">Reference proteome</keyword>
<dbReference type="EMBL" id="WUBJ01000006">
    <property type="protein sequence ID" value="MWV56490.1"/>
    <property type="molecule type" value="Genomic_DNA"/>
</dbReference>
<dbReference type="Gene3D" id="3.30.1360.60">
    <property type="entry name" value="Glucose permease domain IIB"/>
    <property type="match status" value="1"/>
</dbReference>
<evidence type="ECO:0000259" key="14">
    <source>
        <dbReference type="PROSITE" id="PS51098"/>
    </source>
</evidence>
<feature type="transmembrane region" description="Helical" evidence="12">
    <location>
        <begin position="398"/>
        <end position="420"/>
    </location>
</feature>
<gene>
    <name evidence="16" type="ORF">GGG87_05800</name>
    <name evidence="17" type="ORF">GGH11_05835</name>
</gene>
<dbReference type="EMBL" id="WLCG01000007">
    <property type="protein sequence ID" value="MTB64503.1"/>
    <property type="molecule type" value="Genomic_DNA"/>
</dbReference>
<evidence type="ECO:0000256" key="7">
    <source>
        <dbReference type="ARBA" id="ARBA00022692"/>
    </source>
</evidence>
<dbReference type="FunFam" id="2.70.70.10:FF:000001">
    <property type="entry name" value="PTS system glucose-specific IIA component"/>
    <property type="match status" value="1"/>
</dbReference>
<keyword evidence="8" id="KW-0418">Kinase</keyword>
<evidence type="ECO:0000313" key="17">
    <source>
        <dbReference type="EMBL" id="MWV56490.1"/>
    </source>
</evidence>
<evidence type="ECO:0000256" key="10">
    <source>
        <dbReference type="ARBA" id="ARBA00023136"/>
    </source>
</evidence>
<evidence type="ECO:0000256" key="8">
    <source>
        <dbReference type="ARBA" id="ARBA00022777"/>
    </source>
</evidence>
<dbReference type="GO" id="GO:0090589">
    <property type="term" value="F:protein-phosphocysteine-trehalose phosphotransferase system transporter activity"/>
    <property type="evidence" value="ECO:0007669"/>
    <property type="project" value="TreeGrafter"/>
</dbReference>
<name>A0A6I4RF66_9STRE</name>
<sequence length="636" mass="67367">MAYDYKEIANIIIENAGGLENISSVTRCSTRLRLFIKDKYKVNINKIQDTKPVMGVVFPKDELQIVLAQNLIPIYDIVSKEFDARDKSKDTLKTSETEEVRGFKAKVSKIGGDLLAFVSAAVTPMIPALVAGGMLKVFLLLITLALPSFAESSTYNLLSMLADAPFYFMPIFVAYGASTKLGGTALYSMAVMGSLIYPTFVQAVTDKTPLSILGLPILLVSYKGTLLPALLISYFAYRCEKLFTKIIPSLLRSIFVGVFTIAVTYVVGVTVLAPLGYFVGGYVAEFFLWTSTNFGPVAVGLLAASMPFLVLTGMHHAVTPFMAQAVVDPGYDAFFRPAYLLHNMAEGGAVLGVGLRAKDKALRAECFSLAFGCVVAGITEPAIYGVNLRLKRPLYGVIAGAGLGGVVSGLLGATAYHYGYSNLLAIPIFEKTILAIIIAIVVAIVSSCVITMLLGFDESILVTETSATHSEEVDTTASVVLSDTNASSIAAPVSGAVVALSDVDDQVFASGAMGSGVAIKPSEATTTVYSPVDGVVEMAFETGHAYGLKSDSGAEVLIHVGIDTVSLGGNGFEQKVIAKQTVKKGDILGTFDPLVIANAGLDNTTMVIVTNSSVFEHINIVGTEFVNAGQELIELD</sequence>
<dbReference type="Pfam" id="PF02378">
    <property type="entry name" value="PTS_EIIC"/>
    <property type="match status" value="1"/>
</dbReference>
<keyword evidence="6" id="KW-0598">Phosphotransferase system</keyword>
<dbReference type="PROSITE" id="PS51098">
    <property type="entry name" value="PTS_EIIB_TYPE_1"/>
    <property type="match status" value="1"/>
</dbReference>
<feature type="transmembrane region" description="Helical" evidence="12">
    <location>
        <begin position="366"/>
        <end position="386"/>
    </location>
</feature>
<dbReference type="Gene3D" id="2.70.70.10">
    <property type="entry name" value="Glucose Permease (Domain IIA)"/>
    <property type="match status" value="1"/>
</dbReference>
<evidence type="ECO:0000256" key="12">
    <source>
        <dbReference type="SAM" id="Phobius"/>
    </source>
</evidence>
<keyword evidence="2" id="KW-0813">Transport</keyword>
<comment type="subcellular location">
    <subcellularLocation>
        <location evidence="1">Cell membrane</location>
        <topology evidence="1">Multi-pass membrane protein</topology>
    </subcellularLocation>
</comment>
<feature type="transmembrane region" description="Helical" evidence="12">
    <location>
        <begin position="157"/>
        <end position="177"/>
    </location>
</feature>
<evidence type="ECO:0000256" key="4">
    <source>
        <dbReference type="ARBA" id="ARBA00022597"/>
    </source>
</evidence>
<dbReference type="InterPro" id="IPR036878">
    <property type="entry name" value="Glu_permease_IIB"/>
</dbReference>
<dbReference type="InterPro" id="IPR001996">
    <property type="entry name" value="PTS_IIB_1"/>
</dbReference>
<dbReference type="PANTHER" id="PTHR30175:SF1">
    <property type="entry name" value="PTS SYSTEM ARBUTIN-, CELLOBIOSE-, AND SALICIN-SPECIFIC EIIBC COMPONENT-RELATED"/>
    <property type="match status" value="1"/>
</dbReference>
<evidence type="ECO:0000313" key="16">
    <source>
        <dbReference type="EMBL" id="MTB64503.1"/>
    </source>
</evidence>
<keyword evidence="3" id="KW-1003">Cell membrane</keyword>
<dbReference type="InterPro" id="IPR001127">
    <property type="entry name" value="PTS_EIIA_1_perm"/>
</dbReference>
<feature type="transmembrane region" description="Helical" evidence="12">
    <location>
        <begin position="432"/>
        <end position="456"/>
    </location>
</feature>
<dbReference type="InterPro" id="IPR011055">
    <property type="entry name" value="Dup_hybrid_motif"/>
</dbReference>
<feature type="transmembrane region" description="Helical" evidence="12">
    <location>
        <begin position="293"/>
        <end position="312"/>
    </location>
</feature>
<dbReference type="AlphaFoldDB" id="A0A6I4RF66"/>
<dbReference type="NCBIfam" id="TIGR00830">
    <property type="entry name" value="PTBA"/>
    <property type="match status" value="1"/>
</dbReference>
<evidence type="ECO:0000256" key="5">
    <source>
        <dbReference type="ARBA" id="ARBA00022679"/>
    </source>
</evidence>
<evidence type="ECO:0000313" key="19">
    <source>
        <dbReference type="Proteomes" id="UP000435423"/>
    </source>
</evidence>
<dbReference type="SUPFAM" id="SSF55604">
    <property type="entry name" value="Glucose permease domain IIB"/>
    <property type="match status" value="1"/>
</dbReference>
<keyword evidence="5" id="KW-0808">Transferase</keyword>
<feature type="transmembrane region" description="Helical" evidence="12">
    <location>
        <begin position="249"/>
        <end position="273"/>
    </location>
</feature>
<evidence type="ECO:0000256" key="6">
    <source>
        <dbReference type="ARBA" id="ARBA00022683"/>
    </source>
</evidence>
<dbReference type="PROSITE" id="PS00371">
    <property type="entry name" value="PTS_EIIA_TYPE_1_HIS"/>
    <property type="match status" value="1"/>
</dbReference>
<evidence type="ECO:0000256" key="11">
    <source>
        <dbReference type="PROSITE-ProRule" id="PRU00421"/>
    </source>
</evidence>
<feature type="transmembrane region" description="Helical" evidence="12">
    <location>
        <begin position="114"/>
        <end position="145"/>
    </location>
</feature>
<dbReference type="RefSeq" id="WP_154608467.1">
    <property type="nucleotide sequence ID" value="NZ_CP072115.1"/>
</dbReference>
<dbReference type="InterPro" id="IPR013013">
    <property type="entry name" value="PTS_EIIC_1"/>
</dbReference>
<comment type="caution">
    <text evidence="17">The sequence shown here is derived from an EMBL/GenBank/DDBJ whole genome shotgun (WGS) entry which is preliminary data.</text>
</comment>
<dbReference type="GO" id="GO:0009401">
    <property type="term" value="P:phosphoenolpyruvate-dependent sugar phosphotransferase system"/>
    <property type="evidence" value="ECO:0007669"/>
    <property type="project" value="UniProtKB-KW"/>
</dbReference>
<dbReference type="PROSITE" id="PS01035">
    <property type="entry name" value="PTS_EIIB_TYPE_1_CYS"/>
    <property type="match status" value="1"/>
</dbReference>
<feature type="domain" description="PTS EIIC type-1" evidence="15">
    <location>
        <begin position="116"/>
        <end position="470"/>
    </location>
</feature>
<dbReference type="InterPro" id="IPR003352">
    <property type="entry name" value="PTS_EIIC"/>
</dbReference>
<feature type="domain" description="PTS EIIA type-1" evidence="13">
    <location>
        <begin position="505"/>
        <end position="611"/>
    </location>
</feature>
<evidence type="ECO:0000313" key="18">
    <source>
        <dbReference type="Proteomes" id="UP000435060"/>
    </source>
</evidence>
<protein>
    <submittedName>
        <fullName evidence="17">PTS beta-glucoside transporter subunit EIIBCA</fullName>
    </submittedName>
</protein>
<evidence type="ECO:0000259" key="15">
    <source>
        <dbReference type="PROSITE" id="PS51103"/>
    </source>
</evidence>
<dbReference type="GO" id="GO:0005886">
    <property type="term" value="C:plasma membrane"/>
    <property type="evidence" value="ECO:0007669"/>
    <property type="project" value="UniProtKB-SubCell"/>
</dbReference>
<evidence type="ECO:0000256" key="2">
    <source>
        <dbReference type="ARBA" id="ARBA00022448"/>
    </source>
</evidence>
<accession>A0A6I4RF66</accession>
<evidence type="ECO:0000259" key="13">
    <source>
        <dbReference type="PROSITE" id="PS51093"/>
    </source>
</evidence>
<dbReference type="Pfam" id="PF00367">
    <property type="entry name" value="PTS_EIIB"/>
    <property type="match status" value="1"/>
</dbReference>
<keyword evidence="9 12" id="KW-1133">Transmembrane helix</keyword>
<dbReference type="PROSITE" id="PS51103">
    <property type="entry name" value="PTS_EIIC_TYPE_1"/>
    <property type="match status" value="1"/>
</dbReference>
<keyword evidence="4" id="KW-0762">Sugar transport</keyword>
<evidence type="ECO:0000256" key="9">
    <source>
        <dbReference type="ARBA" id="ARBA00022989"/>
    </source>
</evidence>
<feature type="active site" description="Phosphocysteine intermediate; for EIIB activity" evidence="11">
    <location>
        <position position="28"/>
    </location>
</feature>
<feature type="domain" description="PTS EIIB type-1" evidence="14">
    <location>
        <begin position="6"/>
        <end position="88"/>
    </location>
</feature>
<dbReference type="InterPro" id="IPR050558">
    <property type="entry name" value="PTS_Sugar-Specific_Components"/>
</dbReference>
<dbReference type="SUPFAM" id="SSF51261">
    <property type="entry name" value="Duplicated hybrid motif"/>
    <property type="match status" value="1"/>
</dbReference>
<reference evidence="17 19" key="1">
    <citation type="submission" date="2019-10" db="EMBL/GenBank/DDBJ databases">
        <title>Streptococcis sp, isolated from the respiratory tract of Marmot.</title>
        <authorList>
            <person name="Zhang G."/>
        </authorList>
    </citation>
    <scope>NUCLEOTIDE SEQUENCE [LARGE SCALE GENOMIC DNA]</scope>
    <source>
        <strain evidence="19">zg-70</strain>
        <strain evidence="17">Zg-70</strain>
    </source>
</reference>
<evidence type="ECO:0000256" key="3">
    <source>
        <dbReference type="ARBA" id="ARBA00022475"/>
    </source>
</evidence>
<evidence type="ECO:0000256" key="1">
    <source>
        <dbReference type="ARBA" id="ARBA00004651"/>
    </source>
</evidence>
<dbReference type="PROSITE" id="PS51093">
    <property type="entry name" value="PTS_EIIA_TYPE_1"/>
    <property type="match status" value="1"/>
</dbReference>
<dbReference type="GO" id="GO:0016301">
    <property type="term" value="F:kinase activity"/>
    <property type="evidence" value="ECO:0007669"/>
    <property type="project" value="UniProtKB-KW"/>
</dbReference>
<dbReference type="InterPro" id="IPR018113">
    <property type="entry name" value="PTrfase_EIIB_Cys"/>
</dbReference>
<reference evidence="16 18" key="2">
    <citation type="submission" date="2019-11" db="EMBL/GenBank/DDBJ databases">
        <title>Streptococcis sp. isolated from the respiratory tract of Marmot.</title>
        <authorList>
            <person name="Zhang G."/>
        </authorList>
    </citation>
    <scope>NUCLEOTIDE SEQUENCE [LARGE SCALE GENOMIC DNA]</scope>
    <source>
        <strain evidence="16">Zg-86</strain>
        <strain evidence="18">zg-86</strain>
    </source>
</reference>
<keyword evidence="10 12" id="KW-0472">Membrane</keyword>
<dbReference type="GO" id="GO:0008982">
    <property type="term" value="F:protein-N(PI)-phosphohistidine-sugar phosphotransferase activity"/>
    <property type="evidence" value="ECO:0007669"/>
    <property type="project" value="InterPro"/>
</dbReference>
<proteinExistence type="predicted"/>
<organism evidence="17 19">
    <name type="scientific">Streptococcus zhangguiae</name>
    <dbReference type="NCBI Taxonomy" id="2664091"/>
    <lineage>
        <taxon>Bacteria</taxon>
        <taxon>Bacillati</taxon>
        <taxon>Bacillota</taxon>
        <taxon>Bacilli</taxon>
        <taxon>Lactobacillales</taxon>
        <taxon>Streptococcaceae</taxon>
        <taxon>Streptococcus</taxon>
    </lineage>
</organism>
<dbReference type="Pfam" id="PF00358">
    <property type="entry name" value="PTS_EIIA_1"/>
    <property type="match status" value="1"/>
</dbReference>
<feature type="transmembrane region" description="Helical" evidence="12">
    <location>
        <begin position="210"/>
        <end position="237"/>
    </location>
</feature>
<feature type="transmembrane region" description="Helical" evidence="12">
    <location>
        <begin position="184"/>
        <end position="204"/>
    </location>
</feature>